<dbReference type="RefSeq" id="WP_183980499.1">
    <property type="nucleotide sequence ID" value="NZ_JACIBY010000031.1"/>
</dbReference>
<dbReference type="Proteomes" id="UP000541352">
    <property type="component" value="Unassembled WGS sequence"/>
</dbReference>
<comment type="caution">
    <text evidence="2">The sequence shown here is derived from an EMBL/GenBank/DDBJ whole genome shotgun (WGS) entry which is preliminary data.</text>
</comment>
<keyword evidence="3" id="KW-1185">Reference proteome</keyword>
<keyword evidence="1" id="KW-0732">Signal</keyword>
<proteinExistence type="predicted"/>
<dbReference type="AlphaFoldDB" id="A0A7W5ZRE1"/>
<protein>
    <submittedName>
        <fullName evidence="2">Uncharacterized protein (TIGR02145 family)</fullName>
    </submittedName>
</protein>
<gene>
    <name evidence="2" type="ORF">FHS57_006288</name>
</gene>
<feature type="chain" id="PRO_5031447880" evidence="1">
    <location>
        <begin position="27"/>
        <end position="477"/>
    </location>
</feature>
<evidence type="ECO:0000256" key="1">
    <source>
        <dbReference type="SAM" id="SignalP"/>
    </source>
</evidence>
<dbReference type="EMBL" id="JACIBY010000031">
    <property type="protein sequence ID" value="MBB3842257.1"/>
    <property type="molecule type" value="Genomic_DNA"/>
</dbReference>
<feature type="signal peptide" evidence="1">
    <location>
        <begin position="1"/>
        <end position="26"/>
    </location>
</feature>
<accession>A0A7W5ZRE1</accession>
<evidence type="ECO:0000313" key="2">
    <source>
        <dbReference type="EMBL" id="MBB3842257.1"/>
    </source>
</evidence>
<reference evidence="2 3" key="1">
    <citation type="submission" date="2020-08" db="EMBL/GenBank/DDBJ databases">
        <title>Genomic Encyclopedia of Type Strains, Phase IV (KMG-IV): sequencing the most valuable type-strain genomes for metagenomic binning, comparative biology and taxonomic classification.</title>
        <authorList>
            <person name="Goeker M."/>
        </authorList>
    </citation>
    <scope>NUCLEOTIDE SEQUENCE [LARGE SCALE GENOMIC DNA]</scope>
    <source>
        <strain evidence="2 3">DSM 17976</strain>
    </source>
</reference>
<evidence type="ECO:0000313" key="3">
    <source>
        <dbReference type="Proteomes" id="UP000541352"/>
    </source>
</evidence>
<name>A0A7W5ZRE1_9BACT</name>
<sequence length="477" mass="48639">MKHFNTIHRTTLFLLMVLLTSLSNYAQNNVALPTQCTTCIGGPCTAVIPIFCEAAATISAGGSVTSNATGGTGGTITWAITPTTGVSSTSGSGVSTGAITFATAGTYTVTFISTNSSLPVGCSTAAISTCSRTITVGAATAAASIAACSSGGASPISFSAGVAYTGKVTVSYTGGNGGSYAAGSVPSVGATGFTASWDAGTLSTGDGTITINIAGTSAKEGSAFFTVSIAGKSIAFAISSCGANVLKFDQINGSTIIRRDSIWKAMLCHNLGADITADPHNLAAADAWRLNGAYIQWGRRGPNITGNSAVDWQTAPNDFANGFVAAPTASNYSTYGPVVGSTWAATYAPSDLPYTWTDAKEIKTANEPCPAGFHVPTIEEWSSIYSTNGAPVRVGPWTYTNQYNSGLRIGSKLTLPAAGLTSSSNTIGFLAHYWANSPHSSDRVDPANSYAITYSGASYPYSISSFTGGKSIRCIQD</sequence>
<organism evidence="2 3">
    <name type="scientific">Runella defluvii</name>
    <dbReference type="NCBI Taxonomy" id="370973"/>
    <lineage>
        <taxon>Bacteria</taxon>
        <taxon>Pseudomonadati</taxon>
        <taxon>Bacteroidota</taxon>
        <taxon>Cytophagia</taxon>
        <taxon>Cytophagales</taxon>
        <taxon>Spirosomataceae</taxon>
        <taxon>Runella</taxon>
    </lineage>
</organism>